<evidence type="ECO:0000313" key="2">
    <source>
        <dbReference type="EMBL" id="CAG8566208.1"/>
    </source>
</evidence>
<feature type="transmembrane region" description="Helical" evidence="1">
    <location>
        <begin position="25"/>
        <end position="50"/>
    </location>
</feature>
<protein>
    <submittedName>
        <fullName evidence="2">12781_t:CDS:1</fullName>
    </submittedName>
</protein>
<gene>
    <name evidence="2" type="ORF">ALEPTO_LOCUS6593</name>
</gene>
<keyword evidence="1" id="KW-0812">Transmembrane</keyword>
<evidence type="ECO:0000256" key="1">
    <source>
        <dbReference type="SAM" id="Phobius"/>
    </source>
</evidence>
<organism evidence="2 3">
    <name type="scientific">Ambispora leptoticha</name>
    <dbReference type="NCBI Taxonomy" id="144679"/>
    <lineage>
        <taxon>Eukaryota</taxon>
        <taxon>Fungi</taxon>
        <taxon>Fungi incertae sedis</taxon>
        <taxon>Mucoromycota</taxon>
        <taxon>Glomeromycotina</taxon>
        <taxon>Glomeromycetes</taxon>
        <taxon>Archaeosporales</taxon>
        <taxon>Ambisporaceae</taxon>
        <taxon>Ambispora</taxon>
    </lineage>
</organism>
<reference evidence="2" key="1">
    <citation type="submission" date="2021-06" db="EMBL/GenBank/DDBJ databases">
        <authorList>
            <person name="Kallberg Y."/>
            <person name="Tangrot J."/>
            <person name="Rosling A."/>
        </authorList>
    </citation>
    <scope>NUCLEOTIDE SEQUENCE</scope>
    <source>
        <strain evidence="2">FL130A</strain>
    </source>
</reference>
<feature type="transmembrane region" description="Helical" evidence="1">
    <location>
        <begin position="214"/>
        <end position="233"/>
    </location>
</feature>
<accession>A0A9N9FVV2</accession>
<keyword evidence="1" id="KW-1133">Transmembrane helix</keyword>
<proteinExistence type="predicted"/>
<feature type="transmembrane region" description="Helical" evidence="1">
    <location>
        <begin position="156"/>
        <end position="178"/>
    </location>
</feature>
<evidence type="ECO:0000313" key="3">
    <source>
        <dbReference type="Proteomes" id="UP000789508"/>
    </source>
</evidence>
<dbReference type="Proteomes" id="UP000789508">
    <property type="component" value="Unassembled WGS sequence"/>
</dbReference>
<sequence>MISLEDMSSLSDELADQASCYGLPYGILGIVCWSLFFICIIFTHLNVPLFSPWRWCDGDYQAQTWGMAIFTAFLTIGPAVYTCFRCGGTWIMLLMTLAQLTPWSFKIMNDGFKCYQTSLIKFYKWFGCCMTVFLSLAGWTSLICLTIGLYITEEIFIYWIYAIYVVALLAIIIMITALCKSLDQLCLNIMMAYIASTTHLIGFHVILAQISGNWSGIAPAGAGLISSIIFLVGKRLSFIQ</sequence>
<dbReference type="AlphaFoldDB" id="A0A9N9FVV2"/>
<feature type="transmembrane region" description="Helical" evidence="1">
    <location>
        <begin position="125"/>
        <end position="150"/>
    </location>
</feature>
<feature type="transmembrane region" description="Helical" evidence="1">
    <location>
        <begin position="185"/>
        <end position="208"/>
    </location>
</feature>
<feature type="transmembrane region" description="Helical" evidence="1">
    <location>
        <begin position="62"/>
        <end position="81"/>
    </location>
</feature>
<comment type="caution">
    <text evidence="2">The sequence shown here is derived from an EMBL/GenBank/DDBJ whole genome shotgun (WGS) entry which is preliminary data.</text>
</comment>
<dbReference type="EMBL" id="CAJVPS010002349">
    <property type="protein sequence ID" value="CAG8566208.1"/>
    <property type="molecule type" value="Genomic_DNA"/>
</dbReference>
<dbReference type="OrthoDB" id="2396694at2759"/>
<keyword evidence="3" id="KW-1185">Reference proteome</keyword>
<keyword evidence="1" id="KW-0472">Membrane</keyword>
<name>A0A9N9FVV2_9GLOM</name>